<dbReference type="EMBL" id="JBAFSM010000025">
    <property type="protein sequence ID" value="MEG3438220.1"/>
    <property type="molecule type" value="Genomic_DNA"/>
</dbReference>
<dbReference type="SUPFAM" id="SSF52096">
    <property type="entry name" value="ClpP/crotonase"/>
    <property type="match status" value="1"/>
</dbReference>
<dbReference type="CDD" id="cd06782">
    <property type="entry name" value="cpPDZ_CPP-like"/>
    <property type="match status" value="1"/>
</dbReference>
<dbReference type="InterPro" id="IPR036034">
    <property type="entry name" value="PDZ_sf"/>
</dbReference>
<dbReference type="InterPro" id="IPR005151">
    <property type="entry name" value="Tail-specific_protease"/>
</dbReference>
<dbReference type="InterPro" id="IPR006311">
    <property type="entry name" value="TAT_signal"/>
</dbReference>
<dbReference type="GO" id="GO:0007165">
    <property type="term" value="P:signal transduction"/>
    <property type="evidence" value="ECO:0007669"/>
    <property type="project" value="TreeGrafter"/>
</dbReference>
<dbReference type="SMART" id="SM00228">
    <property type="entry name" value="PDZ"/>
    <property type="match status" value="1"/>
</dbReference>
<dbReference type="Pfam" id="PF03572">
    <property type="entry name" value="Peptidase_S41"/>
    <property type="match status" value="1"/>
</dbReference>
<comment type="similarity">
    <text evidence="1 5">Belongs to the peptidase S41A family.</text>
</comment>
<dbReference type="PANTHER" id="PTHR32060:SF30">
    <property type="entry name" value="CARBOXY-TERMINAL PROCESSING PROTEASE CTPA"/>
    <property type="match status" value="1"/>
</dbReference>
<protein>
    <submittedName>
        <fullName evidence="7">Carboxyl-terminal processing protease CtpB</fullName>
        <ecNumber evidence="7">3.4.21.102</ecNumber>
    </submittedName>
</protein>
<dbReference type="Pfam" id="PF17820">
    <property type="entry name" value="PDZ_6"/>
    <property type="match status" value="1"/>
</dbReference>
<comment type="caution">
    <text evidence="7">The sequence shown here is derived from an EMBL/GenBank/DDBJ whole genome shotgun (WGS) entry which is preliminary data.</text>
</comment>
<keyword evidence="4 5" id="KW-0720">Serine protease</keyword>
<dbReference type="InterPro" id="IPR004447">
    <property type="entry name" value="Peptidase_S41A"/>
</dbReference>
<evidence type="ECO:0000313" key="8">
    <source>
        <dbReference type="Proteomes" id="UP001328733"/>
    </source>
</evidence>
<dbReference type="PROSITE" id="PS50106">
    <property type="entry name" value="PDZ"/>
    <property type="match status" value="1"/>
</dbReference>
<dbReference type="Gene3D" id="3.90.226.10">
    <property type="entry name" value="2-enoyl-CoA Hydratase, Chain A, domain 1"/>
    <property type="match status" value="1"/>
</dbReference>
<dbReference type="GO" id="GO:0006508">
    <property type="term" value="P:proteolysis"/>
    <property type="evidence" value="ECO:0007669"/>
    <property type="project" value="UniProtKB-KW"/>
</dbReference>
<dbReference type="InterPro" id="IPR029045">
    <property type="entry name" value="ClpP/crotonase-like_dom_sf"/>
</dbReference>
<keyword evidence="3 5" id="KW-0378">Hydrolase</keyword>
<dbReference type="CDD" id="cd07560">
    <property type="entry name" value="Peptidase_S41_CPP"/>
    <property type="match status" value="1"/>
</dbReference>
<dbReference type="EC" id="3.4.21.102" evidence="7"/>
<gene>
    <name evidence="7" type="primary">ctpB</name>
    <name evidence="7" type="ORF">V0288_13910</name>
</gene>
<accession>A0AAW9QSL9</accession>
<evidence type="ECO:0000313" key="7">
    <source>
        <dbReference type="EMBL" id="MEG3438220.1"/>
    </source>
</evidence>
<dbReference type="InterPro" id="IPR001478">
    <property type="entry name" value="PDZ"/>
</dbReference>
<dbReference type="NCBIfam" id="TIGR00225">
    <property type="entry name" value="prc"/>
    <property type="match status" value="1"/>
</dbReference>
<evidence type="ECO:0000256" key="2">
    <source>
        <dbReference type="ARBA" id="ARBA00022670"/>
    </source>
</evidence>
<feature type="domain" description="PDZ" evidence="6">
    <location>
        <begin position="112"/>
        <end position="182"/>
    </location>
</feature>
<dbReference type="RefSeq" id="WP_332865701.1">
    <property type="nucleotide sequence ID" value="NZ_JBAFSM010000025.1"/>
</dbReference>
<dbReference type="PROSITE" id="PS51318">
    <property type="entry name" value="TAT"/>
    <property type="match status" value="1"/>
</dbReference>
<dbReference type="GO" id="GO:0030288">
    <property type="term" value="C:outer membrane-bounded periplasmic space"/>
    <property type="evidence" value="ECO:0007669"/>
    <property type="project" value="TreeGrafter"/>
</dbReference>
<evidence type="ECO:0000256" key="3">
    <source>
        <dbReference type="ARBA" id="ARBA00022801"/>
    </source>
</evidence>
<dbReference type="NCBIfam" id="NF045589">
    <property type="entry name" value="Cterm_S41_CtpB"/>
    <property type="match status" value="1"/>
</dbReference>
<keyword evidence="8" id="KW-1185">Reference proteome</keyword>
<name>A0AAW9QSL9_9CHRO</name>
<keyword evidence="2 5" id="KW-0645">Protease</keyword>
<dbReference type="AlphaFoldDB" id="A0AAW9QSL9"/>
<dbReference type="GO" id="GO:0004252">
    <property type="term" value="F:serine-type endopeptidase activity"/>
    <property type="evidence" value="ECO:0007669"/>
    <property type="project" value="UniProtKB-EC"/>
</dbReference>
<dbReference type="Gene3D" id="3.30.750.44">
    <property type="match status" value="1"/>
</dbReference>
<dbReference type="Gene3D" id="2.30.42.10">
    <property type="match status" value="1"/>
</dbReference>
<evidence type="ECO:0000259" key="6">
    <source>
        <dbReference type="PROSITE" id="PS50106"/>
    </source>
</evidence>
<evidence type="ECO:0000256" key="5">
    <source>
        <dbReference type="RuleBase" id="RU004404"/>
    </source>
</evidence>
<sequence>MNQSRPSSVSRQKLFFGGAIVTLAVHSALVFTPRATAETPLANNPKAVIDEVWQIVNNEFVDRSFHQIDWQKKRQELLSREYSNPAQAYNAIREALEELGDPYTRFLAPNDFAILTSQTSGELSGVGLRLTLDKRTSDIIVVDTVKNSPARQAGVKAGDRLVRINGKPAALMTIDRVMEEIKGEVGTNLSVQLYRREKGVFEVTLTRAQIEIPSVSYALKEEDRVKIGYIKLDEFSSHAAEQMKQAIEELSQQQVQGYVLDLRGNPGGLLFASVDIARMWMKKGKIVSTIDRRGGDRLFTANNTAITDLPLVVLVNKHSASASEILAGALKENGRATLVGTSTYGKSTVQSVHSLSDGSGLAVTIARYYPPNGENIYKKGIAPDVSVDLTAEQQLLLRNDPSLMGTKDDPQYQQAISLLRSPSAKRPAVISNPLSSRAEP</sequence>
<organism evidence="7 8">
    <name type="scientific">Pannus brasiliensis CCIBt3594</name>
    <dbReference type="NCBI Taxonomy" id="1427578"/>
    <lineage>
        <taxon>Bacteria</taxon>
        <taxon>Bacillati</taxon>
        <taxon>Cyanobacteriota</taxon>
        <taxon>Cyanophyceae</taxon>
        <taxon>Oscillatoriophycideae</taxon>
        <taxon>Chroococcales</taxon>
        <taxon>Microcystaceae</taxon>
        <taxon>Pannus</taxon>
    </lineage>
</organism>
<reference evidence="7 8" key="1">
    <citation type="submission" date="2024-01" db="EMBL/GenBank/DDBJ databases">
        <title>Genomic insights into the taxonomy and metabolism of the cyanobacterium Pannus brasiliensis CCIBt3594.</title>
        <authorList>
            <person name="Machado M."/>
            <person name="Botero N.B."/>
            <person name="Andreote A.P.D."/>
            <person name="Feitosa A.M.T."/>
            <person name="Popin R."/>
            <person name="Sivonen K."/>
            <person name="Fiore M.F."/>
        </authorList>
    </citation>
    <scope>NUCLEOTIDE SEQUENCE [LARGE SCALE GENOMIC DNA]</scope>
    <source>
        <strain evidence="7 8">CCIBt3594</strain>
    </source>
</reference>
<dbReference type="SUPFAM" id="SSF50156">
    <property type="entry name" value="PDZ domain-like"/>
    <property type="match status" value="1"/>
</dbReference>
<dbReference type="InterPro" id="IPR054625">
    <property type="entry name" value="Cterm_S41_CtpB"/>
</dbReference>
<proteinExistence type="inferred from homology"/>
<dbReference type="InterPro" id="IPR041489">
    <property type="entry name" value="PDZ_6"/>
</dbReference>
<evidence type="ECO:0000256" key="1">
    <source>
        <dbReference type="ARBA" id="ARBA00009179"/>
    </source>
</evidence>
<dbReference type="Proteomes" id="UP001328733">
    <property type="component" value="Unassembled WGS sequence"/>
</dbReference>
<evidence type="ECO:0000256" key="4">
    <source>
        <dbReference type="ARBA" id="ARBA00022825"/>
    </source>
</evidence>
<dbReference type="PANTHER" id="PTHR32060">
    <property type="entry name" value="TAIL-SPECIFIC PROTEASE"/>
    <property type="match status" value="1"/>
</dbReference>
<dbReference type="SMART" id="SM00245">
    <property type="entry name" value="TSPc"/>
    <property type="match status" value="1"/>
</dbReference>